<dbReference type="AlphaFoldDB" id="A0A2S8JG84"/>
<dbReference type="GO" id="GO:0016301">
    <property type="term" value="F:kinase activity"/>
    <property type="evidence" value="ECO:0007669"/>
    <property type="project" value="InterPro"/>
</dbReference>
<evidence type="ECO:0000259" key="3">
    <source>
        <dbReference type="Pfam" id="PF01326"/>
    </source>
</evidence>
<evidence type="ECO:0000313" key="4">
    <source>
        <dbReference type="EMBL" id="PQP25993.1"/>
    </source>
</evidence>
<dbReference type="GO" id="GO:0004806">
    <property type="term" value="F:triacylglycerol lipase activity"/>
    <property type="evidence" value="ECO:0007669"/>
    <property type="project" value="InterPro"/>
</dbReference>
<evidence type="ECO:0000256" key="1">
    <source>
        <dbReference type="SAM" id="SignalP"/>
    </source>
</evidence>
<dbReference type="PANTHER" id="PTHR43615:SF1">
    <property type="entry name" value="PPDK_N DOMAIN-CONTAINING PROTEIN"/>
    <property type="match status" value="1"/>
</dbReference>
<dbReference type="InterPro" id="IPR036637">
    <property type="entry name" value="Phosphohistidine_dom_sf"/>
</dbReference>
<protein>
    <recommendedName>
        <fullName evidence="6">Lipase</fullName>
    </recommendedName>
</protein>
<proteinExistence type="predicted"/>
<dbReference type="Gene3D" id="3.30.470.20">
    <property type="entry name" value="ATP-grasp fold, B domain"/>
    <property type="match status" value="1"/>
</dbReference>
<evidence type="ECO:0000313" key="5">
    <source>
        <dbReference type="Proteomes" id="UP000239290"/>
    </source>
</evidence>
<feature type="domain" description="PEP-utilising enzyme mobile" evidence="2">
    <location>
        <begin position="354"/>
        <end position="424"/>
    </location>
</feature>
<dbReference type="InterPro" id="IPR005152">
    <property type="entry name" value="Lipase_secreted"/>
</dbReference>
<dbReference type="RefSeq" id="WP_105413203.1">
    <property type="nucleotide sequence ID" value="NZ_PUIO01000004.1"/>
</dbReference>
<dbReference type="Gene3D" id="3.50.30.10">
    <property type="entry name" value="Phosphohistidine domain"/>
    <property type="match status" value="1"/>
</dbReference>
<sequence length="436" mass="44129">MTLSRARIGAVAALVLLGGSGCSTATSETAADPAALRPGQLLSSRAVADGPALPSAGRNEVITYASQDGNGDPVVVSGAVSIPRTPAPEGGYPVISWAHGTTGVADACAPSADFTGGPAHGYLSGVNASLDDWVAKGYAVVSTDYQGLGTPGIHPYVNGATETNAVVDIVRAAREMDPAVGSTWFVIGHSQGGQAALFTAAQGGERAPELHLRGAVAIAPGNGLDQTPQYFRSGVPGIEAAEAFLPLILLGAQAADPAIVPSALLTERAQPLLTMARTGCVENLFGCPQDIEWAIVGDDIWVLQARPITTAPSAAPPVRAMPGEVLLTRVAASPGTAVGPARIIGTLDDFARFRPGDVLVCRTTSPAWTPLLARACAVVTETGGMLAHAAIVAREFGIPAVLAAAGAMTTLTEGRRVRVDGTHGHVGTATGNAGRI</sequence>
<dbReference type="PROSITE" id="PS51257">
    <property type="entry name" value="PROKAR_LIPOPROTEIN"/>
    <property type="match status" value="1"/>
</dbReference>
<dbReference type="Pfam" id="PF00391">
    <property type="entry name" value="PEP-utilizers"/>
    <property type="match status" value="1"/>
</dbReference>
<reference evidence="5" key="1">
    <citation type="submission" date="2018-02" db="EMBL/GenBank/DDBJ databases">
        <title>Draft genome sequencing of Rhodococcus opacus KU647198.</title>
        <authorList>
            <person name="Zheng B.-X."/>
        </authorList>
    </citation>
    <scope>NUCLEOTIDE SEQUENCE [LARGE SCALE GENOMIC DNA]</scope>
    <source>
        <strain evidence="5">04-OD7</strain>
    </source>
</reference>
<dbReference type="Pfam" id="PF03583">
    <property type="entry name" value="LIP"/>
    <property type="match status" value="1"/>
</dbReference>
<dbReference type="Pfam" id="PF01326">
    <property type="entry name" value="PPDK_N"/>
    <property type="match status" value="1"/>
</dbReference>
<dbReference type="InterPro" id="IPR008279">
    <property type="entry name" value="PEP-util_enz_mobile_dom"/>
</dbReference>
<evidence type="ECO:0008006" key="6">
    <source>
        <dbReference type="Google" id="ProtNLM"/>
    </source>
</evidence>
<evidence type="ECO:0000259" key="2">
    <source>
        <dbReference type="Pfam" id="PF00391"/>
    </source>
</evidence>
<dbReference type="SUPFAM" id="SSF56059">
    <property type="entry name" value="Glutathione synthetase ATP-binding domain-like"/>
    <property type="match status" value="1"/>
</dbReference>
<dbReference type="Gene3D" id="3.40.50.1820">
    <property type="entry name" value="alpha/beta hydrolase"/>
    <property type="match status" value="1"/>
</dbReference>
<dbReference type="EMBL" id="PUIO01000004">
    <property type="protein sequence ID" value="PQP25993.1"/>
    <property type="molecule type" value="Genomic_DNA"/>
</dbReference>
<dbReference type="GO" id="GO:0005524">
    <property type="term" value="F:ATP binding"/>
    <property type="evidence" value="ECO:0007669"/>
    <property type="project" value="InterPro"/>
</dbReference>
<dbReference type="InterPro" id="IPR029058">
    <property type="entry name" value="AB_hydrolase_fold"/>
</dbReference>
<keyword evidence="1" id="KW-0732">Signal</keyword>
<dbReference type="InterPro" id="IPR002192">
    <property type="entry name" value="PPDK_AMP/ATP-bd"/>
</dbReference>
<organism evidence="4 5">
    <name type="scientific">Rhodococcus opacus</name>
    <name type="common">Nocardia opaca</name>
    <dbReference type="NCBI Taxonomy" id="37919"/>
    <lineage>
        <taxon>Bacteria</taxon>
        <taxon>Bacillati</taxon>
        <taxon>Actinomycetota</taxon>
        <taxon>Actinomycetes</taxon>
        <taxon>Mycobacteriales</taxon>
        <taxon>Nocardiaceae</taxon>
        <taxon>Rhodococcus</taxon>
    </lineage>
</organism>
<accession>A0A2S8JG84</accession>
<dbReference type="SUPFAM" id="SSF53474">
    <property type="entry name" value="alpha/beta-Hydrolases"/>
    <property type="match status" value="1"/>
</dbReference>
<dbReference type="InterPro" id="IPR051549">
    <property type="entry name" value="PEP_Utilizing_Enz"/>
</dbReference>
<feature type="domain" description="Pyruvate phosphate dikinase AMP/ATP-binding" evidence="3">
    <location>
        <begin position="266"/>
        <end position="314"/>
    </location>
</feature>
<feature type="chain" id="PRO_5015522065" description="Lipase" evidence="1">
    <location>
        <begin position="26"/>
        <end position="436"/>
    </location>
</feature>
<name>A0A2S8JG84_RHOOP</name>
<dbReference type="Proteomes" id="UP000239290">
    <property type="component" value="Unassembled WGS sequence"/>
</dbReference>
<dbReference type="PANTHER" id="PTHR43615">
    <property type="entry name" value="PHOSPHOENOLPYRUVATE SYNTHASE-RELATED"/>
    <property type="match status" value="1"/>
</dbReference>
<feature type="signal peptide" evidence="1">
    <location>
        <begin position="1"/>
        <end position="25"/>
    </location>
</feature>
<comment type="caution">
    <text evidence="4">The sequence shown here is derived from an EMBL/GenBank/DDBJ whole genome shotgun (WGS) entry which is preliminary data.</text>
</comment>
<dbReference type="GO" id="GO:0016042">
    <property type="term" value="P:lipid catabolic process"/>
    <property type="evidence" value="ECO:0007669"/>
    <property type="project" value="InterPro"/>
</dbReference>
<gene>
    <name evidence="4" type="ORF">C5613_03905</name>
</gene>
<dbReference type="SUPFAM" id="SSF52009">
    <property type="entry name" value="Phosphohistidine domain"/>
    <property type="match status" value="1"/>
</dbReference>